<reference evidence="4" key="1">
    <citation type="journal article" date="2006" name="Science">
        <title>Ancient noncoding elements conserved in the human genome.</title>
        <authorList>
            <person name="Venkatesh B."/>
            <person name="Kirkness E.F."/>
            <person name="Loh Y.H."/>
            <person name="Halpern A.L."/>
            <person name="Lee A.P."/>
            <person name="Johnson J."/>
            <person name="Dandona N."/>
            <person name="Viswanathan L.D."/>
            <person name="Tay A."/>
            <person name="Venter J.C."/>
            <person name="Strausberg R.L."/>
            <person name="Brenner S."/>
        </authorList>
    </citation>
    <scope>NUCLEOTIDE SEQUENCE [LARGE SCALE GENOMIC DNA]</scope>
</reference>
<dbReference type="STRING" id="7868.ENSCMIP00000002752"/>
<feature type="chain" id="PRO_5021230454" evidence="1">
    <location>
        <begin position="17"/>
        <end position="236"/>
    </location>
</feature>
<dbReference type="InterPro" id="IPR001304">
    <property type="entry name" value="C-type_lectin-like"/>
</dbReference>
<dbReference type="OMA" id="FICAYRL"/>
<reference evidence="3" key="4">
    <citation type="submission" date="2025-08" db="UniProtKB">
        <authorList>
            <consortium name="Ensembl"/>
        </authorList>
    </citation>
    <scope>IDENTIFICATION</scope>
</reference>
<dbReference type="GeneTree" id="ENSGT00940000162818"/>
<sequence length="236" mass="26640">MLTVLILLSLLKSYSASDKPSDYETIPSIKGGYGPIIPEHDQGGYGSMKTDYGIFGDPHAVFTGKMPLNGFPVEKFVIASSQICKDKRGICKSPCQEGFTSFNNMCYKYIHRRLCFHDAEMHCRNNYPGGHLASVHCNLNHQLLRDLAKDAYYTHPMTWIGLTDCSKECHFLWTDGTVSDHTEWCPGEPSDQVGKENCVAMNHKLQYLWTDEECKNEFNFICAYRLGCPGEGCNQL</sequence>
<dbReference type="PRINTS" id="PR01504">
    <property type="entry name" value="PNCREATITSAP"/>
</dbReference>
<dbReference type="SMART" id="SM00034">
    <property type="entry name" value="CLECT"/>
    <property type="match status" value="1"/>
</dbReference>
<dbReference type="PANTHER" id="PTHR22803">
    <property type="entry name" value="MANNOSE, PHOSPHOLIPASE, LECTIN RECEPTOR RELATED"/>
    <property type="match status" value="1"/>
</dbReference>
<dbReference type="Pfam" id="PF00059">
    <property type="entry name" value="Lectin_C"/>
    <property type="match status" value="1"/>
</dbReference>
<gene>
    <name evidence="3" type="primary">LOC103181870</name>
</gene>
<dbReference type="Gene3D" id="3.10.100.10">
    <property type="entry name" value="Mannose-Binding Protein A, subunit A"/>
    <property type="match status" value="1"/>
</dbReference>
<dbReference type="PROSITE" id="PS50041">
    <property type="entry name" value="C_TYPE_LECTIN_2"/>
    <property type="match status" value="1"/>
</dbReference>
<accession>A0A4W3GI86</accession>
<evidence type="ECO:0000313" key="3">
    <source>
        <dbReference type="Ensembl" id="ENSCMIP00000002752.1"/>
    </source>
</evidence>
<dbReference type="Ensembl" id="ENSCMIT00000002847.1">
    <property type="protein sequence ID" value="ENSCMIP00000002752.1"/>
    <property type="gene ID" value="ENSCMIG00000001640.1"/>
</dbReference>
<dbReference type="KEGG" id="cmk:103181870"/>
<dbReference type="OrthoDB" id="418245at2759"/>
<dbReference type="AlphaFoldDB" id="A0A4W3GI86"/>
<evidence type="ECO:0000259" key="2">
    <source>
        <dbReference type="PROSITE" id="PS50041"/>
    </source>
</evidence>
<reference evidence="4" key="2">
    <citation type="journal article" date="2007" name="PLoS Biol.">
        <title>Survey sequencing and comparative analysis of the elephant shark (Callorhinchus milii) genome.</title>
        <authorList>
            <person name="Venkatesh B."/>
            <person name="Kirkness E.F."/>
            <person name="Loh Y.H."/>
            <person name="Halpern A.L."/>
            <person name="Lee A.P."/>
            <person name="Johnson J."/>
            <person name="Dandona N."/>
            <person name="Viswanathan L.D."/>
            <person name="Tay A."/>
            <person name="Venter J.C."/>
            <person name="Strausberg R.L."/>
            <person name="Brenner S."/>
        </authorList>
    </citation>
    <scope>NUCLEOTIDE SEQUENCE [LARGE SCALE GENOMIC DNA]</scope>
</reference>
<keyword evidence="4" id="KW-1185">Reference proteome</keyword>
<keyword evidence="1" id="KW-0732">Signal</keyword>
<dbReference type="RefSeq" id="XP_007896819.1">
    <property type="nucleotide sequence ID" value="XM_007898628.1"/>
</dbReference>
<proteinExistence type="predicted"/>
<evidence type="ECO:0000313" key="4">
    <source>
        <dbReference type="Proteomes" id="UP000314986"/>
    </source>
</evidence>
<evidence type="ECO:0000256" key="1">
    <source>
        <dbReference type="SAM" id="SignalP"/>
    </source>
</evidence>
<dbReference type="InterPro" id="IPR050111">
    <property type="entry name" value="C-type_lectin/snaclec_domain"/>
</dbReference>
<reference evidence="3" key="5">
    <citation type="submission" date="2025-09" db="UniProtKB">
        <authorList>
            <consortium name="Ensembl"/>
        </authorList>
    </citation>
    <scope>IDENTIFICATION</scope>
</reference>
<feature type="signal peptide" evidence="1">
    <location>
        <begin position="1"/>
        <end position="16"/>
    </location>
</feature>
<dbReference type="Proteomes" id="UP000314986">
    <property type="component" value="Unassembled WGS sequence"/>
</dbReference>
<dbReference type="CDD" id="cd00037">
    <property type="entry name" value="CLECT"/>
    <property type="match status" value="1"/>
</dbReference>
<dbReference type="InterPro" id="IPR016186">
    <property type="entry name" value="C-type_lectin-like/link_sf"/>
</dbReference>
<dbReference type="SUPFAM" id="SSF56436">
    <property type="entry name" value="C-type lectin-like"/>
    <property type="match status" value="1"/>
</dbReference>
<dbReference type="GeneID" id="103181870"/>
<protein>
    <submittedName>
        <fullName evidence="3">Lectin-like</fullName>
    </submittedName>
</protein>
<dbReference type="InterPro" id="IPR016187">
    <property type="entry name" value="CTDL_fold"/>
</dbReference>
<dbReference type="InParanoid" id="A0A4W3GI86"/>
<name>A0A4W3GI86_CALMI</name>
<organism evidence="3 4">
    <name type="scientific">Callorhinchus milii</name>
    <name type="common">Ghost shark</name>
    <dbReference type="NCBI Taxonomy" id="7868"/>
    <lineage>
        <taxon>Eukaryota</taxon>
        <taxon>Metazoa</taxon>
        <taxon>Chordata</taxon>
        <taxon>Craniata</taxon>
        <taxon>Vertebrata</taxon>
        <taxon>Chondrichthyes</taxon>
        <taxon>Holocephali</taxon>
        <taxon>Chimaeriformes</taxon>
        <taxon>Callorhinchidae</taxon>
        <taxon>Callorhinchus</taxon>
    </lineage>
</organism>
<feature type="domain" description="C-type lectin" evidence="2">
    <location>
        <begin position="102"/>
        <end position="223"/>
    </location>
</feature>
<reference evidence="4" key="3">
    <citation type="journal article" date="2014" name="Nature">
        <title>Elephant shark genome provides unique insights into gnathostome evolution.</title>
        <authorList>
            <consortium name="International Elephant Shark Genome Sequencing Consortium"/>
            <person name="Venkatesh B."/>
            <person name="Lee A.P."/>
            <person name="Ravi V."/>
            <person name="Maurya A.K."/>
            <person name="Lian M.M."/>
            <person name="Swann J.B."/>
            <person name="Ohta Y."/>
            <person name="Flajnik M.F."/>
            <person name="Sutoh Y."/>
            <person name="Kasahara M."/>
            <person name="Hoon S."/>
            <person name="Gangu V."/>
            <person name="Roy S.W."/>
            <person name="Irimia M."/>
            <person name="Korzh V."/>
            <person name="Kondrychyn I."/>
            <person name="Lim Z.W."/>
            <person name="Tay B.H."/>
            <person name="Tohari S."/>
            <person name="Kong K.W."/>
            <person name="Ho S."/>
            <person name="Lorente-Galdos B."/>
            <person name="Quilez J."/>
            <person name="Marques-Bonet T."/>
            <person name="Raney B.J."/>
            <person name="Ingham P.W."/>
            <person name="Tay A."/>
            <person name="Hillier L.W."/>
            <person name="Minx P."/>
            <person name="Boehm T."/>
            <person name="Wilson R.K."/>
            <person name="Brenner S."/>
            <person name="Warren W.C."/>
        </authorList>
    </citation>
    <scope>NUCLEOTIDE SEQUENCE [LARGE SCALE GENOMIC DNA]</scope>
</reference>